<name>A0A4D6NTF8_VIGUN</name>
<reference evidence="2 3" key="1">
    <citation type="submission" date="2019-04" db="EMBL/GenBank/DDBJ databases">
        <title>An improved genome assembly and genetic linkage map for asparagus bean, Vigna unguiculata ssp. sesquipedialis.</title>
        <authorList>
            <person name="Xia Q."/>
            <person name="Zhang R."/>
            <person name="Dong Y."/>
        </authorList>
    </citation>
    <scope>NUCLEOTIDE SEQUENCE [LARGE SCALE GENOMIC DNA]</scope>
    <source>
        <tissue evidence="2">Leaf</tissue>
    </source>
</reference>
<dbReference type="Proteomes" id="UP000501690">
    <property type="component" value="Linkage Group LG11"/>
</dbReference>
<keyword evidence="3" id="KW-1185">Reference proteome</keyword>
<feature type="region of interest" description="Disordered" evidence="1">
    <location>
        <begin position="1"/>
        <end position="68"/>
    </location>
</feature>
<evidence type="ECO:0000313" key="2">
    <source>
        <dbReference type="EMBL" id="QCE15545.1"/>
    </source>
</evidence>
<protein>
    <submittedName>
        <fullName evidence="2">Uncharacterized protein</fullName>
    </submittedName>
</protein>
<sequence>MPGARGQDMVRTRGNLSKRGSRDASESSTQGARRRPTTFARRRGQHEVDVVEDDVAEHQGSDVAQDEE</sequence>
<dbReference type="AlphaFoldDB" id="A0A4D6NTF8"/>
<gene>
    <name evidence="2" type="ORF">DEO72_LG11g2556</name>
</gene>
<evidence type="ECO:0000313" key="3">
    <source>
        <dbReference type="Proteomes" id="UP000501690"/>
    </source>
</evidence>
<accession>A0A4D6NTF8</accession>
<organism evidence="2 3">
    <name type="scientific">Vigna unguiculata</name>
    <name type="common">Cowpea</name>
    <dbReference type="NCBI Taxonomy" id="3917"/>
    <lineage>
        <taxon>Eukaryota</taxon>
        <taxon>Viridiplantae</taxon>
        <taxon>Streptophyta</taxon>
        <taxon>Embryophyta</taxon>
        <taxon>Tracheophyta</taxon>
        <taxon>Spermatophyta</taxon>
        <taxon>Magnoliopsida</taxon>
        <taxon>eudicotyledons</taxon>
        <taxon>Gunneridae</taxon>
        <taxon>Pentapetalae</taxon>
        <taxon>rosids</taxon>
        <taxon>fabids</taxon>
        <taxon>Fabales</taxon>
        <taxon>Fabaceae</taxon>
        <taxon>Papilionoideae</taxon>
        <taxon>50 kb inversion clade</taxon>
        <taxon>NPAAA clade</taxon>
        <taxon>indigoferoid/millettioid clade</taxon>
        <taxon>Phaseoleae</taxon>
        <taxon>Vigna</taxon>
    </lineage>
</organism>
<feature type="compositionally biased region" description="Basic residues" evidence="1">
    <location>
        <begin position="32"/>
        <end position="44"/>
    </location>
</feature>
<evidence type="ECO:0000256" key="1">
    <source>
        <dbReference type="SAM" id="MobiDB-lite"/>
    </source>
</evidence>
<proteinExistence type="predicted"/>
<dbReference type="EMBL" id="CP039355">
    <property type="protein sequence ID" value="QCE15545.1"/>
    <property type="molecule type" value="Genomic_DNA"/>
</dbReference>